<keyword evidence="1" id="KW-0472">Membrane</keyword>
<reference evidence="3" key="1">
    <citation type="submission" date="2022-11" db="UniProtKB">
        <authorList>
            <consortium name="WormBaseParasite"/>
        </authorList>
    </citation>
    <scope>IDENTIFICATION</scope>
</reference>
<name>A0A915EGG5_9BILA</name>
<feature type="transmembrane region" description="Helical" evidence="1">
    <location>
        <begin position="41"/>
        <end position="62"/>
    </location>
</feature>
<dbReference type="WBParaSite" id="jg6427">
    <property type="protein sequence ID" value="jg6427"/>
    <property type="gene ID" value="jg6427"/>
</dbReference>
<protein>
    <submittedName>
        <fullName evidence="3">Uncharacterized protein</fullName>
    </submittedName>
</protein>
<evidence type="ECO:0000313" key="3">
    <source>
        <dbReference type="WBParaSite" id="jg6427"/>
    </source>
</evidence>
<dbReference type="AlphaFoldDB" id="A0A915EGG5"/>
<sequence>MSICFSANVRKILLDVAASIFSIRINTDSALAIMKLKRRRLSTLVTLFVILIIAVCCLFYLYDIFGREDESGVSFLQVHLRLRRPSTILTH</sequence>
<keyword evidence="1" id="KW-1133">Transmembrane helix</keyword>
<accession>A0A915EGG5</accession>
<dbReference type="Proteomes" id="UP000887574">
    <property type="component" value="Unplaced"/>
</dbReference>
<evidence type="ECO:0000256" key="1">
    <source>
        <dbReference type="SAM" id="Phobius"/>
    </source>
</evidence>
<evidence type="ECO:0000313" key="2">
    <source>
        <dbReference type="Proteomes" id="UP000887574"/>
    </source>
</evidence>
<organism evidence="2 3">
    <name type="scientific">Ditylenchus dipsaci</name>
    <dbReference type="NCBI Taxonomy" id="166011"/>
    <lineage>
        <taxon>Eukaryota</taxon>
        <taxon>Metazoa</taxon>
        <taxon>Ecdysozoa</taxon>
        <taxon>Nematoda</taxon>
        <taxon>Chromadorea</taxon>
        <taxon>Rhabditida</taxon>
        <taxon>Tylenchina</taxon>
        <taxon>Tylenchomorpha</taxon>
        <taxon>Sphaerularioidea</taxon>
        <taxon>Anguinidae</taxon>
        <taxon>Anguininae</taxon>
        <taxon>Ditylenchus</taxon>
    </lineage>
</organism>
<proteinExistence type="predicted"/>
<keyword evidence="1" id="KW-0812">Transmembrane</keyword>
<keyword evidence="2" id="KW-1185">Reference proteome</keyword>